<proteinExistence type="predicted"/>
<organism evidence="2 3">
    <name type="scientific">Paraburkholderia terrae</name>
    <dbReference type="NCBI Taxonomy" id="311230"/>
    <lineage>
        <taxon>Bacteria</taxon>
        <taxon>Pseudomonadati</taxon>
        <taxon>Pseudomonadota</taxon>
        <taxon>Betaproteobacteria</taxon>
        <taxon>Burkholderiales</taxon>
        <taxon>Burkholderiaceae</taxon>
        <taxon>Paraburkholderia</taxon>
    </lineage>
</organism>
<dbReference type="RefSeq" id="WP_229517195.1">
    <property type="nucleotide sequence ID" value="NZ_AP024958.1"/>
</dbReference>
<dbReference type="Proteomes" id="UP001319874">
    <property type="component" value="Chromosome 4"/>
</dbReference>
<protein>
    <submittedName>
        <fullName evidence="2">Uncharacterized protein</fullName>
    </submittedName>
</protein>
<name>A0ABN6JWT1_9BURK</name>
<accession>A0ABN6JWT1</accession>
<evidence type="ECO:0000313" key="3">
    <source>
        <dbReference type="Proteomes" id="UP001319874"/>
    </source>
</evidence>
<feature type="region of interest" description="Disordered" evidence="1">
    <location>
        <begin position="1"/>
        <end position="24"/>
    </location>
</feature>
<reference evidence="2 3" key="1">
    <citation type="journal article" date="2022" name="Front. Microbiol.">
        <title>Identification and characterization of a novel class of self-sufficient cytochrome P450 hydroxylase involved in cyclohexanecarboxylate degradation in Paraburkholderia terrae strain KU-64.</title>
        <authorList>
            <person name="Yamamoto T."/>
            <person name="Hasegawa Y."/>
            <person name="Iwaki H."/>
        </authorList>
    </citation>
    <scope>NUCLEOTIDE SEQUENCE [LARGE SCALE GENOMIC DNA]</scope>
    <source>
        <strain evidence="2 3">KU-64</strain>
    </source>
</reference>
<evidence type="ECO:0000256" key="1">
    <source>
        <dbReference type="SAM" id="MobiDB-lite"/>
    </source>
</evidence>
<evidence type="ECO:0000313" key="2">
    <source>
        <dbReference type="EMBL" id="BCZ85059.1"/>
    </source>
</evidence>
<keyword evidence="3" id="KW-1185">Reference proteome</keyword>
<dbReference type="EMBL" id="AP024958">
    <property type="protein sequence ID" value="BCZ85059.1"/>
    <property type="molecule type" value="Genomic_DNA"/>
</dbReference>
<sequence>MRQLVPTAATEPDELSTHPDPLGPVNVADGAVLDAIERAAMVSFPKTRSW</sequence>
<gene>
    <name evidence="2" type="ORF">PTKU64_87340</name>
</gene>